<comment type="caution">
    <text evidence="9">The sequence shown here is derived from an EMBL/GenBank/DDBJ whole genome shotgun (WGS) entry which is preliminary data.</text>
</comment>
<keyword evidence="6 9" id="KW-0418">Kinase</keyword>
<dbReference type="EC" id="2.7.13.3" evidence="2"/>
<keyword evidence="5" id="KW-0547">Nucleotide-binding</keyword>
<keyword evidence="10" id="KW-1185">Reference proteome</keyword>
<evidence type="ECO:0000256" key="4">
    <source>
        <dbReference type="ARBA" id="ARBA00022679"/>
    </source>
</evidence>
<dbReference type="SMART" id="SM00911">
    <property type="entry name" value="HWE_HK"/>
    <property type="match status" value="1"/>
</dbReference>
<evidence type="ECO:0000256" key="3">
    <source>
        <dbReference type="ARBA" id="ARBA00022553"/>
    </source>
</evidence>
<protein>
    <recommendedName>
        <fullName evidence="2">histidine kinase</fullName>
        <ecNumber evidence="2">2.7.13.3</ecNumber>
    </recommendedName>
</protein>
<dbReference type="InterPro" id="IPR035965">
    <property type="entry name" value="PAS-like_dom_sf"/>
</dbReference>
<accession>A0ABV7FV97</accession>
<dbReference type="PANTHER" id="PTHR41523">
    <property type="entry name" value="TWO-COMPONENT SYSTEM SENSOR PROTEIN"/>
    <property type="match status" value="1"/>
</dbReference>
<evidence type="ECO:0000313" key="10">
    <source>
        <dbReference type="Proteomes" id="UP001595593"/>
    </source>
</evidence>
<dbReference type="SUPFAM" id="SSF55785">
    <property type="entry name" value="PYP-like sensor domain (PAS domain)"/>
    <property type="match status" value="1"/>
</dbReference>
<keyword evidence="7" id="KW-0067">ATP-binding</keyword>
<dbReference type="InterPro" id="IPR013656">
    <property type="entry name" value="PAS_4"/>
</dbReference>
<comment type="catalytic activity">
    <reaction evidence="1">
        <text>ATP + protein L-histidine = ADP + protein N-phospho-L-histidine.</text>
        <dbReference type="EC" id="2.7.13.3"/>
    </reaction>
</comment>
<evidence type="ECO:0000256" key="7">
    <source>
        <dbReference type="ARBA" id="ARBA00022840"/>
    </source>
</evidence>
<dbReference type="GO" id="GO:0016301">
    <property type="term" value="F:kinase activity"/>
    <property type="evidence" value="ECO:0007669"/>
    <property type="project" value="UniProtKB-KW"/>
</dbReference>
<dbReference type="Pfam" id="PF07536">
    <property type="entry name" value="HWE_HK"/>
    <property type="match status" value="1"/>
</dbReference>
<dbReference type="Pfam" id="PF08448">
    <property type="entry name" value="PAS_4"/>
    <property type="match status" value="1"/>
</dbReference>
<dbReference type="Gene3D" id="3.30.565.10">
    <property type="entry name" value="Histidine kinase-like ATPase, C-terminal domain"/>
    <property type="match status" value="1"/>
</dbReference>
<reference evidence="10" key="1">
    <citation type="journal article" date="2019" name="Int. J. Syst. Evol. Microbiol.">
        <title>The Global Catalogue of Microorganisms (GCM) 10K type strain sequencing project: providing services to taxonomists for standard genome sequencing and annotation.</title>
        <authorList>
            <consortium name="The Broad Institute Genomics Platform"/>
            <consortium name="The Broad Institute Genome Sequencing Center for Infectious Disease"/>
            <person name="Wu L."/>
            <person name="Ma J."/>
        </authorList>
    </citation>
    <scope>NUCLEOTIDE SEQUENCE [LARGE SCALE GENOMIC DNA]</scope>
    <source>
        <strain evidence="10">KCTC 52094</strain>
    </source>
</reference>
<dbReference type="PANTHER" id="PTHR41523:SF8">
    <property type="entry name" value="ETHYLENE RESPONSE SENSOR PROTEIN"/>
    <property type="match status" value="1"/>
</dbReference>
<keyword evidence="3" id="KW-0597">Phosphoprotein</keyword>
<dbReference type="Gene3D" id="3.30.450.20">
    <property type="entry name" value="PAS domain"/>
    <property type="match status" value="1"/>
</dbReference>
<evidence type="ECO:0000256" key="5">
    <source>
        <dbReference type="ARBA" id="ARBA00022741"/>
    </source>
</evidence>
<evidence type="ECO:0000313" key="9">
    <source>
        <dbReference type="EMBL" id="MFC3124293.1"/>
    </source>
</evidence>
<gene>
    <name evidence="9" type="ORF">ACFOD4_04400</name>
</gene>
<dbReference type="Proteomes" id="UP001595593">
    <property type="component" value="Unassembled WGS sequence"/>
</dbReference>
<evidence type="ECO:0000256" key="1">
    <source>
        <dbReference type="ARBA" id="ARBA00000085"/>
    </source>
</evidence>
<dbReference type="InterPro" id="IPR011102">
    <property type="entry name" value="Sig_transdc_His_kinase_HWE"/>
</dbReference>
<dbReference type="RefSeq" id="WP_379594703.1">
    <property type="nucleotide sequence ID" value="NZ_JBHRTN010000004.1"/>
</dbReference>
<organism evidence="9 10">
    <name type="scientific">Teichococcus globiformis</name>
    <dbReference type="NCBI Taxonomy" id="2307229"/>
    <lineage>
        <taxon>Bacteria</taxon>
        <taxon>Pseudomonadati</taxon>
        <taxon>Pseudomonadota</taxon>
        <taxon>Alphaproteobacteria</taxon>
        <taxon>Acetobacterales</taxon>
        <taxon>Roseomonadaceae</taxon>
        <taxon>Roseomonas</taxon>
    </lineage>
</organism>
<name>A0ABV7FV97_9PROT</name>
<feature type="domain" description="Signal transduction histidine kinase HWE region" evidence="8">
    <location>
        <begin position="153"/>
        <end position="236"/>
    </location>
</feature>
<dbReference type="EMBL" id="JBHRTN010000004">
    <property type="protein sequence ID" value="MFC3124293.1"/>
    <property type="molecule type" value="Genomic_DNA"/>
</dbReference>
<sequence>MAGAAPEEFRDEAELRAEFDRLRRSEAQWRAIFENMHEGFALFEVVRGPDGAPDFRYLELNAAWERLTGVPASATLGRLGSEVFPGLEPFWTETFARVAETGEAVHFEHCLTPVSRWFEVFAYRTGPGCVATLFLNITERREAEARQTLLLRELSHRGKNALAVVQAALRLTRAEDLPAYVQAIIGRVDALARAQALLAEGRWDGADLRSLLQGELAPFLDRSGRHGPRAALSGRPVRLPALMAQPLAMALHELATNAVKHGALSVPGGRLRVRWTVRVAARRWLELEWREEGGPSVSGAPERQGFGSRLLDRTVRVQMGGSLSLHWALGGLICALHVPMEQPGMARFDPG</sequence>
<dbReference type="InterPro" id="IPR036890">
    <property type="entry name" value="HATPase_C_sf"/>
</dbReference>
<keyword evidence="4" id="KW-0808">Transferase</keyword>
<evidence type="ECO:0000256" key="6">
    <source>
        <dbReference type="ARBA" id="ARBA00022777"/>
    </source>
</evidence>
<evidence type="ECO:0000259" key="8">
    <source>
        <dbReference type="SMART" id="SM00911"/>
    </source>
</evidence>
<proteinExistence type="predicted"/>
<evidence type="ECO:0000256" key="2">
    <source>
        <dbReference type="ARBA" id="ARBA00012438"/>
    </source>
</evidence>